<dbReference type="EMBL" id="JAPFQO010000002">
    <property type="protein sequence ID" value="MCX2739412.1"/>
    <property type="molecule type" value="Genomic_DNA"/>
</dbReference>
<keyword evidence="1" id="KW-0732">Signal</keyword>
<sequence>MKKLIFTGLTAAILFSSCSSQKTETAGTEQTVEMTEMQQEAQAFLDTYSKTYQELYTRSAEAEWASNTKIVEGDTTNAAATRRANEAFAAFTGSAENIETAKACWIRKTS</sequence>
<comment type="caution">
    <text evidence="2">The sequence shown here is derived from an EMBL/GenBank/DDBJ whole genome shotgun (WGS) entry which is preliminary data.</text>
</comment>
<feature type="signal peptide" evidence="1">
    <location>
        <begin position="1"/>
        <end position="22"/>
    </location>
</feature>
<dbReference type="PROSITE" id="PS51257">
    <property type="entry name" value="PROKAR_LIPOPROTEIN"/>
    <property type="match status" value="1"/>
</dbReference>
<proteinExistence type="predicted"/>
<accession>A0ABT3RC34</accession>
<protein>
    <submittedName>
        <fullName evidence="2">Uncharacterized protein</fullName>
    </submittedName>
</protein>
<evidence type="ECO:0000256" key="1">
    <source>
        <dbReference type="SAM" id="SignalP"/>
    </source>
</evidence>
<dbReference type="Proteomes" id="UP001207228">
    <property type="component" value="Unassembled WGS sequence"/>
</dbReference>
<organism evidence="2 3">
    <name type="scientific">Pontibacter anaerobius</name>
    <dbReference type="NCBI Taxonomy" id="2993940"/>
    <lineage>
        <taxon>Bacteria</taxon>
        <taxon>Pseudomonadati</taxon>
        <taxon>Bacteroidota</taxon>
        <taxon>Cytophagia</taxon>
        <taxon>Cytophagales</taxon>
        <taxon>Hymenobacteraceae</taxon>
        <taxon>Pontibacter</taxon>
    </lineage>
</organism>
<evidence type="ECO:0000313" key="2">
    <source>
        <dbReference type="EMBL" id="MCX2739412.1"/>
    </source>
</evidence>
<dbReference type="RefSeq" id="WP_266051470.1">
    <property type="nucleotide sequence ID" value="NZ_JAPFQO010000002.1"/>
</dbReference>
<gene>
    <name evidence="2" type="ORF">OO017_05600</name>
</gene>
<reference evidence="2 3" key="1">
    <citation type="submission" date="2022-11" db="EMBL/GenBank/DDBJ databases">
        <title>The characterization of three novel Bacteroidetes species and genomic analysis of their roles in tidal elemental geochemical cycles.</title>
        <authorList>
            <person name="Ma K.-J."/>
        </authorList>
    </citation>
    <scope>NUCLEOTIDE SEQUENCE [LARGE SCALE GENOMIC DNA]</scope>
    <source>
        <strain evidence="2 3">M82</strain>
    </source>
</reference>
<name>A0ABT3RC34_9BACT</name>
<evidence type="ECO:0000313" key="3">
    <source>
        <dbReference type="Proteomes" id="UP001207228"/>
    </source>
</evidence>
<feature type="chain" id="PRO_5046232442" evidence="1">
    <location>
        <begin position="23"/>
        <end position="110"/>
    </location>
</feature>
<keyword evidence="3" id="KW-1185">Reference proteome</keyword>